<keyword evidence="1" id="KW-1133">Transmembrane helix</keyword>
<evidence type="ECO:0000256" key="1">
    <source>
        <dbReference type="SAM" id="Phobius"/>
    </source>
</evidence>
<accession>A0A560JV80</accession>
<keyword evidence="1" id="KW-0472">Membrane</keyword>
<gene>
    <name evidence="2" type="ORF">FBZ87_10456</name>
</gene>
<feature type="transmembrane region" description="Helical" evidence="1">
    <location>
        <begin position="47"/>
        <end position="65"/>
    </location>
</feature>
<protein>
    <submittedName>
        <fullName evidence="2">Uncharacterized protein</fullName>
    </submittedName>
</protein>
<dbReference type="Proteomes" id="UP000320516">
    <property type="component" value="Unassembled WGS sequence"/>
</dbReference>
<reference evidence="2 3" key="1">
    <citation type="submission" date="2019-06" db="EMBL/GenBank/DDBJ databases">
        <title>Genomic Encyclopedia of Type Strains, Phase IV (KMG-V): Genome sequencing to study the core and pangenomes of soil and plant-associated prokaryotes.</title>
        <authorList>
            <person name="Whitman W."/>
        </authorList>
    </citation>
    <scope>NUCLEOTIDE SEQUENCE [LARGE SCALE GENOMIC DNA]</scope>
    <source>
        <strain evidence="2 3">BR 12005</strain>
    </source>
</reference>
<dbReference type="EMBL" id="VITV01000004">
    <property type="protein sequence ID" value="TWB74961.1"/>
    <property type="molecule type" value="Genomic_DNA"/>
</dbReference>
<organism evidence="2 3">
    <name type="scientific">Nitrospirillum amazonense</name>
    <dbReference type="NCBI Taxonomy" id="28077"/>
    <lineage>
        <taxon>Bacteria</taxon>
        <taxon>Pseudomonadati</taxon>
        <taxon>Pseudomonadota</taxon>
        <taxon>Alphaproteobacteria</taxon>
        <taxon>Rhodospirillales</taxon>
        <taxon>Azospirillaceae</taxon>
        <taxon>Nitrospirillum</taxon>
    </lineage>
</organism>
<name>A0A560JV80_9PROT</name>
<evidence type="ECO:0000313" key="2">
    <source>
        <dbReference type="EMBL" id="TWB74961.1"/>
    </source>
</evidence>
<evidence type="ECO:0000313" key="3">
    <source>
        <dbReference type="Proteomes" id="UP000320516"/>
    </source>
</evidence>
<feature type="transmembrane region" description="Helical" evidence="1">
    <location>
        <begin position="85"/>
        <end position="106"/>
    </location>
</feature>
<feature type="transmembrane region" description="Helical" evidence="1">
    <location>
        <begin position="20"/>
        <end position="40"/>
    </location>
</feature>
<keyword evidence="1" id="KW-0812">Transmembrane</keyword>
<comment type="caution">
    <text evidence="2">The sequence shown here is derived from an EMBL/GenBank/DDBJ whole genome shotgun (WGS) entry which is preliminary data.</text>
</comment>
<dbReference type="AlphaFoldDB" id="A0A560JV80"/>
<sequence>MQDGTTDAIYVINPASLAFSHHLSLGLWSLTAVVCAIVVAARGRRGWGLVISVALLLPPLGALPFQTFTHFNLAEYVVEAALPMSMVLGGAGALSGVALGAVLRWGRSRIRLERPS</sequence>
<proteinExistence type="predicted"/>